<evidence type="ECO:0000256" key="2">
    <source>
        <dbReference type="ARBA" id="ARBA00007732"/>
    </source>
</evidence>
<feature type="compositionally biased region" description="Basic and acidic residues" evidence="7">
    <location>
        <begin position="304"/>
        <end position="314"/>
    </location>
</feature>
<comment type="caution">
    <text evidence="9">The sequence shown here is derived from an EMBL/GenBank/DDBJ whole genome shotgun (WGS) entry which is preliminary data.</text>
</comment>
<dbReference type="GO" id="GO:0005789">
    <property type="term" value="C:endoplasmic reticulum membrane"/>
    <property type="evidence" value="ECO:0007669"/>
    <property type="project" value="UniProtKB-SubCell"/>
</dbReference>
<evidence type="ECO:0000259" key="8">
    <source>
        <dbReference type="Pfam" id="PF10256"/>
    </source>
</evidence>
<gene>
    <name evidence="9" type="primary">ERF4</name>
    <name evidence="9" type="ORF">LAWI1_G007116</name>
</gene>
<evidence type="ECO:0000256" key="5">
    <source>
        <dbReference type="ARBA" id="ARBA00022824"/>
    </source>
</evidence>
<comment type="subcellular location">
    <subcellularLocation>
        <location evidence="1">Endoplasmic reticulum membrane</location>
        <topology evidence="1">Peripheral membrane protein</topology>
    </subcellularLocation>
</comment>
<evidence type="ECO:0000256" key="1">
    <source>
        <dbReference type="ARBA" id="ARBA00004406"/>
    </source>
</evidence>
<feature type="compositionally biased region" description="Pro residues" evidence="7">
    <location>
        <begin position="129"/>
        <end position="139"/>
    </location>
</feature>
<evidence type="ECO:0000256" key="4">
    <source>
        <dbReference type="ARBA" id="ARBA00018463"/>
    </source>
</evidence>
<feature type="region of interest" description="Disordered" evidence="7">
    <location>
        <begin position="566"/>
        <end position="587"/>
    </location>
</feature>
<keyword evidence="10" id="KW-1185">Reference proteome</keyword>
<protein>
    <recommendedName>
        <fullName evidence="4">Ras modification protein ERF4</fullName>
    </recommendedName>
</protein>
<dbReference type="Proteomes" id="UP000315522">
    <property type="component" value="Unassembled WGS sequence"/>
</dbReference>
<dbReference type="PANTHER" id="PTHR13254">
    <property type="entry name" value="GOLGI AUTOANTIGEN, GOLGIN SUBFAMILY A, 7"/>
    <property type="match status" value="1"/>
</dbReference>
<feature type="compositionally biased region" description="Polar residues" evidence="7">
    <location>
        <begin position="330"/>
        <end position="344"/>
    </location>
</feature>
<proteinExistence type="inferred from homology"/>
<evidence type="ECO:0000313" key="9">
    <source>
        <dbReference type="EMBL" id="TVY86990.1"/>
    </source>
</evidence>
<dbReference type="InterPro" id="IPR019383">
    <property type="entry name" value="Golgin_A_7/ERF4"/>
</dbReference>
<accession>A0A559M206</accession>
<feature type="compositionally biased region" description="Polar residues" evidence="7">
    <location>
        <begin position="91"/>
        <end position="104"/>
    </location>
</feature>
<comment type="subunit">
    <text evidence="3">Interacts with ERF2.</text>
</comment>
<evidence type="ECO:0000256" key="6">
    <source>
        <dbReference type="ARBA" id="ARBA00023136"/>
    </source>
</evidence>
<name>A0A559M206_9HELO</name>
<feature type="domain" description="Golgin subfamily A member 7/ERF4" evidence="8">
    <location>
        <begin position="435"/>
        <end position="558"/>
    </location>
</feature>
<dbReference type="PANTHER" id="PTHR13254:SF0">
    <property type="entry name" value="GOLGIN SUBFAMILY A MEMBER 7_ERF4 DOMAIN-CONTAINING PROTEIN"/>
    <property type="match status" value="1"/>
</dbReference>
<organism evidence="9 10">
    <name type="scientific">Lachnellula willkommii</name>
    <dbReference type="NCBI Taxonomy" id="215461"/>
    <lineage>
        <taxon>Eukaryota</taxon>
        <taxon>Fungi</taxon>
        <taxon>Dikarya</taxon>
        <taxon>Ascomycota</taxon>
        <taxon>Pezizomycotina</taxon>
        <taxon>Leotiomycetes</taxon>
        <taxon>Helotiales</taxon>
        <taxon>Lachnaceae</taxon>
        <taxon>Lachnellula</taxon>
    </lineage>
</organism>
<keyword evidence="5" id="KW-0256">Endoplasmic reticulum</keyword>
<feature type="region of interest" description="Disordered" evidence="7">
    <location>
        <begin position="260"/>
        <end position="405"/>
    </location>
</feature>
<feature type="compositionally biased region" description="Low complexity" evidence="7">
    <location>
        <begin position="105"/>
        <end position="119"/>
    </location>
</feature>
<reference evidence="9 10" key="1">
    <citation type="submission" date="2018-05" db="EMBL/GenBank/DDBJ databases">
        <title>Genome sequencing and assembly of the regulated plant pathogen Lachnellula willkommii and related sister species for the development of diagnostic species identification markers.</title>
        <authorList>
            <person name="Giroux E."/>
            <person name="Bilodeau G."/>
        </authorList>
    </citation>
    <scope>NUCLEOTIDE SEQUENCE [LARGE SCALE GENOMIC DNA]</scope>
    <source>
        <strain evidence="9 10">CBS 172.35</strain>
    </source>
</reference>
<dbReference type="Pfam" id="PF10256">
    <property type="entry name" value="Erf4"/>
    <property type="match status" value="1"/>
</dbReference>
<feature type="compositionally biased region" description="Low complexity" evidence="7">
    <location>
        <begin position="50"/>
        <end position="69"/>
    </location>
</feature>
<dbReference type="GO" id="GO:0031211">
    <property type="term" value="C:endoplasmic reticulum palmitoyltransferase complex"/>
    <property type="evidence" value="ECO:0007669"/>
    <property type="project" value="TreeGrafter"/>
</dbReference>
<sequence>MSNDKKSQHLQSPALSLSSGSFLFQRLPLSKPLWSRTAALLAEPSQPHKSSTPLPSTATSTTATPTTTTRAEVVPVASQADSSKKIRETSITHLPYPQSQSQFESRSSNTNAAGSSTTNPRIQSTAFQPPYPSAPPPIPTTEGKPQVRVTSPSRWNLRNAFIGGGNPDFNSPFRSRSGTGGSSLGSRPRHPNTTRGLWNPTNSTPRVPTRKRNRSQSEDPGVIAIPLSHPDISSPRQGPTAGGSYPLLTLPEKRQSLHLGSARASLQVERSGRASGDSNRISLPRSVSIDIQRRKSGESTPPTKLDKGKGRAIEPEEEAEQRPATGFRQRGQSISHPQAPTSGITFDKGKSVMSTDLERGPHSPYNPQGTSRLPHNASNTSFDAGIGPALSDGTSIVGSDGPGASINGWGPQHPCFPHMNPHVPLSSPLYQSTRIVRIQRDWMIAGDLAPTFSILYPEVLDPAGVPEQEFRTIIDKVNNELVQAFNPFGVRNMFDNVMGVLTGWVWDDLGFSAVKSRLQKVERYLEEWNQQMQGKSKEGPDSAPRIVPLRRTGYMTLDFQIPEPEFQASSMMAPSDRIRTGHSGATQ</sequence>
<evidence type="ECO:0000313" key="10">
    <source>
        <dbReference type="Proteomes" id="UP000315522"/>
    </source>
</evidence>
<comment type="similarity">
    <text evidence="2">Belongs to the ERF4 family.</text>
</comment>
<dbReference type="AlphaFoldDB" id="A0A559M206"/>
<dbReference type="EMBL" id="QGML01002874">
    <property type="protein sequence ID" value="TVY86990.1"/>
    <property type="molecule type" value="Genomic_DNA"/>
</dbReference>
<feature type="compositionally biased region" description="Polar residues" evidence="7">
    <location>
        <begin position="193"/>
        <end position="206"/>
    </location>
</feature>
<dbReference type="InterPro" id="IPR051371">
    <property type="entry name" value="Ras_palmitoyltransferase"/>
</dbReference>
<feature type="region of interest" description="Disordered" evidence="7">
    <location>
        <begin position="41"/>
        <end position="247"/>
    </location>
</feature>
<evidence type="ECO:0000256" key="7">
    <source>
        <dbReference type="SAM" id="MobiDB-lite"/>
    </source>
</evidence>
<feature type="compositionally biased region" description="Polar residues" evidence="7">
    <location>
        <begin position="365"/>
        <end position="382"/>
    </location>
</feature>
<evidence type="ECO:0000256" key="3">
    <source>
        <dbReference type="ARBA" id="ARBA00011396"/>
    </source>
</evidence>
<dbReference type="GO" id="GO:0006612">
    <property type="term" value="P:protein targeting to membrane"/>
    <property type="evidence" value="ECO:0007669"/>
    <property type="project" value="TreeGrafter"/>
</dbReference>
<keyword evidence="6" id="KW-0472">Membrane</keyword>